<evidence type="ECO:0000313" key="2">
    <source>
        <dbReference type="EMBL" id="GAF80909.1"/>
    </source>
</evidence>
<name>X0SIR5_9ZZZZ</name>
<comment type="caution">
    <text evidence="2">The sequence shown here is derived from an EMBL/GenBank/DDBJ whole genome shotgun (WGS) entry which is preliminary data.</text>
</comment>
<dbReference type="AlphaFoldDB" id="X0SIR5"/>
<dbReference type="EMBL" id="BARS01009883">
    <property type="protein sequence ID" value="GAF80909.1"/>
    <property type="molecule type" value="Genomic_DNA"/>
</dbReference>
<gene>
    <name evidence="2" type="ORF">S01H1_18478</name>
</gene>
<feature type="region of interest" description="Disordered" evidence="1">
    <location>
        <begin position="212"/>
        <end position="231"/>
    </location>
</feature>
<evidence type="ECO:0000256" key="1">
    <source>
        <dbReference type="SAM" id="MobiDB-lite"/>
    </source>
</evidence>
<feature type="non-terminal residue" evidence="2">
    <location>
        <position position="1"/>
    </location>
</feature>
<proteinExistence type="predicted"/>
<accession>X0SIR5</accession>
<organism evidence="2">
    <name type="scientific">marine sediment metagenome</name>
    <dbReference type="NCBI Taxonomy" id="412755"/>
    <lineage>
        <taxon>unclassified sequences</taxon>
        <taxon>metagenomes</taxon>
        <taxon>ecological metagenomes</taxon>
    </lineage>
</organism>
<reference evidence="2" key="1">
    <citation type="journal article" date="2014" name="Front. Microbiol.">
        <title>High frequency of phylogenetically diverse reductive dehalogenase-homologous genes in deep subseafloor sedimentary metagenomes.</title>
        <authorList>
            <person name="Kawai M."/>
            <person name="Futagami T."/>
            <person name="Toyoda A."/>
            <person name="Takaki Y."/>
            <person name="Nishi S."/>
            <person name="Hori S."/>
            <person name="Arai W."/>
            <person name="Tsubouchi T."/>
            <person name="Morono Y."/>
            <person name="Uchiyama I."/>
            <person name="Ito T."/>
            <person name="Fujiyama A."/>
            <person name="Inagaki F."/>
            <person name="Takami H."/>
        </authorList>
    </citation>
    <scope>NUCLEOTIDE SEQUENCE</scope>
    <source>
        <strain evidence="2">Expedition CK06-06</strain>
    </source>
</reference>
<protein>
    <submittedName>
        <fullName evidence="2">Uncharacterized protein</fullName>
    </submittedName>
</protein>
<sequence length="231" mass="26768">PAMRQLNHYFTAFQTFVMTEAEDEEGRFDLRTALVILEREARYLAEGGTPEGLFFYRFECLSRNRLDYMRGLLATAADDAFNADWKNWITMVSRQVGLVDLADLIYIRSSELLRRQESRASFRKSIDTQNDENTTVQQTAVLFGEKEGRIAWANRGKDPLYLFAALQRQLGYPVVPKLKRSQPQTESPALLARRIDRLELRVKLLEEETKDGIDLSQFDPKNQPFKQPPNE</sequence>